<evidence type="ECO:0000313" key="3">
    <source>
        <dbReference type="Proteomes" id="UP000319462"/>
    </source>
</evidence>
<evidence type="ECO:0000256" key="1">
    <source>
        <dbReference type="SAM" id="MobiDB-lite"/>
    </source>
</evidence>
<feature type="region of interest" description="Disordered" evidence="1">
    <location>
        <begin position="32"/>
        <end position="124"/>
    </location>
</feature>
<reference evidence="2 3" key="1">
    <citation type="submission" date="2018-09" db="EMBL/GenBank/DDBJ databases">
        <authorList>
            <person name="Peiro R."/>
            <person name="Begona"/>
            <person name="Cbmso G."/>
            <person name="Lopez M."/>
            <person name="Gonzalez S."/>
        </authorList>
    </citation>
    <scope>NUCLEOTIDE SEQUENCE [LARGE SCALE GENOMIC DNA]</scope>
</reference>
<name>A0A3P3YWR9_LEIBR</name>
<dbReference type="AlphaFoldDB" id="A0A3P3YWR9"/>
<proteinExistence type="predicted"/>
<sequence length="504" mass="51526">MVGVMHRGSTGSGSGVGAGVLRGLLTPAGSFTAAHQQARYPPRQWQARSTSPSAAVRNPPNSSLSSSAAATGAPPAAATTASGIASPQSRNPGPSSHGATRLVSSHGIQDDSAAPPRSSRASLRWVVEEPTHTGGREMAGTLAATLGQVNASDGSGDCSASMQPSSAQLTLAATVNSSVPPYTSRVWQASTTPPFQYPPQAPCTGHRADCIGTGGISGERTASPLPSSVAAGTAALSGATEGTAPRSCVPVMLPTSSSLSSSSLPMRPPSHAGLLAAAPTAGSLPMTSIKRIATGAGAVGMGNAVACAIPSLCDASVARLRHSDPEARAAAAELADGQQQPQHCQLQGHIGVAVDVSAVVGSCEGSDGAGNNRSPRQSRPRGSVSASSHAFRACRSQQPSRQLAESGKHVDGEEKGKPAHQRLWLSHDNSELSGLGPSSSAPGAFSMDCGRDREAPPFVAARSWSSSLTESHHALRWRPRWRSYTAATQPPRRQRWVSVPRHLR</sequence>
<feature type="compositionally biased region" description="Polar residues" evidence="1">
    <location>
        <begin position="88"/>
        <end position="107"/>
    </location>
</feature>
<accession>A0A3P3YWR9</accession>
<dbReference type="EMBL" id="LS997601">
    <property type="protein sequence ID" value="SYZ62423.1"/>
    <property type="molecule type" value="Genomic_DNA"/>
</dbReference>
<feature type="compositionally biased region" description="Low complexity" evidence="1">
    <location>
        <begin position="112"/>
        <end position="122"/>
    </location>
</feature>
<dbReference type="Proteomes" id="UP000319462">
    <property type="component" value="Chromosome 2"/>
</dbReference>
<protein>
    <submittedName>
        <fullName evidence="2">Hypothetical_protein</fullName>
    </submittedName>
</protein>
<feature type="compositionally biased region" description="Low complexity" evidence="1">
    <location>
        <begin position="432"/>
        <end position="444"/>
    </location>
</feature>
<feature type="compositionally biased region" description="Basic and acidic residues" evidence="1">
    <location>
        <begin position="406"/>
        <end position="417"/>
    </location>
</feature>
<evidence type="ECO:0000313" key="2">
    <source>
        <dbReference type="EMBL" id="SYZ62423.1"/>
    </source>
</evidence>
<feature type="region of interest" description="Disordered" evidence="1">
    <location>
        <begin position="364"/>
        <end position="449"/>
    </location>
</feature>
<organism evidence="2 3">
    <name type="scientific">Leishmania braziliensis MHOM/BR/75/M2904</name>
    <dbReference type="NCBI Taxonomy" id="420245"/>
    <lineage>
        <taxon>Eukaryota</taxon>
        <taxon>Discoba</taxon>
        <taxon>Euglenozoa</taxon>
        <taxon>Kinetoplastea</taxon>
        <taxon>Metakinetoplastina</taxon>
        <taxon>Trypanosomatida</taxon>
        <taxon>Trypanosomatidae</taxon>
        <taxon>Leishmaniinae</taxon>
        <taxon>Leishmania</taxon>
        <taxon>Leishmania braziliensis species complex</taxon>
    </lineage>
</organism>
<gene>
    <name evidence="2" type="ORF">LBRM2904_02.0430</name>
</gene>
<feature type="compositionally biased region" description="Low complexity" evidence="1">
    <location>
        <begin position="62"/>
        <end position="87"/>
    </location>
</feature>